<dbReference type="EMBL" id="BGPR01002304">
    <property type="protein sequence ID" value="GBM71292.1"/>
    <property type="molecule type" value="Genomic_DNA"/>
</dbReference>
<feature type="region of interest" description="Disordered" evidence="1">
    <location>
        <begin position="1"/>
        <end position="78"/>
    </location>
</feature>
<comment type="caution">
    <text evidence="2">The sequence shown here is derived from an EMBL/GenBank/DDBJ whole genome shotgun (WGS) entry which is preliminary data.</text>
</comment>
<dbReference type="AlphaFoldDB" id="A0A4Y2I1I7"/>
<reference evidence="2 3" key="1">
    <citation type="journal article" date="2019" name="Sci. Rep.">
        <title>Orb-weaving spider Araneus ventricosus genome elucidates the spidroin gene catalogue.</title>
        <authorList>
            <person name="Kono N."/>
            <person name="Nakamura H."/>
            <person name="Ohtoshi R."/>
            <person name="Moran D.A.P."/>
            <person name="Shinohara A."/>
            <person name="Yoshida Y."/>
            <person name="Fujiwara M."/>
            <person name="Mori M."/>
            <person name="Tomita M."/>
            <person name="Arakawa K."/>
        </authorList>
    </citation>
    <scope>NUCLEOTIDE SEQUENCE [LARGE SCALE GENOMIC DNA]</scope>
</reference>
<protein>
    <submittedName>
        <fullName evidence="2">Uncharacterized protein</fullName>
    </submittedName>
</protein>
<proteinExistence type="predicted"/>
<organism evidence="2 3">
    <name type="scientific">Araneus ventricosus</name>
    <name type="common">Orbweaver spider</name>
    <name type="synonym">Epeira ventricosa</name>
    <dbReference type="NCBI Taxonomy" id="182803"/>
    <lineage>
        <taxon>Eukaryota</taxon>
        <taxon>Metazoa</taxon>
        <taxon>Ecdysozoa</taxon>
        <taxon>Arthropoda</taxon>
        <taxon>Chelicerata</taxon>
        <taxon>Arachnida</taxon>
        <taxon>Araneae</taxon>
        <taxon>Araneomorphae</taxon>
        <taxon>Entelegynae</taxon>
        <taxon>Araneoidea</taxon>
        <taxon>Araneidae</taxon>
        <taxon>Araneus</taxon>
    </lineage>
</organism>
<feature type="compositionally biased region" description="Basic and acidic residues" evidence="1">
    <location>
        <begin position="41"/>
        <end position="60"/>
    </location>
</feature>
<feature type="compositionally biased region" description="Polar residues" evidence="1">
    <location>
        <begin position="1"/>
        <end position="14"/>
    </location>
</feature>
<evidence type="ECO:0000313" key="3">
    <source>
        <dbReference type="Proteomes" id="UP000499080"/>
    </source>
</evidence>
<gene>
    <name evidence="2" type="ORF">AVEN_173864_1</name>
</gene>
<dbReference type="Proteomes" id="UP000499080">
    <property type="component" value="Unassembled WGS sequence"/>
</dbReference>
<feature type="compositionally biased region" description="Polar residues" evidence="1">
    <location>
        <begin position="67"/>
        <end position="78"/>
    </location>
</feature>
<keyword evidence="3" id="KW-1185">Reference proteome</keyword>
<evidence type="ECO:0000313" key="2">
    <source>
        <dbReference type="EMBL" id="GBM71292.1"/>
    </source>
</evidence>
<name>A0A4Y2I1I7_ARAVE</name>
<evidence type="ECO:0000256" key="1">
    <source>
        <dbReference type="SAM" id="MobiDB-lite"/>
    </source>
</evidence>
<accession>A0A4Y2I1I7</accession>
<sequence>MYSRENGSSSNVGNKRSLKLKEHPPSQSVLAFKRRSQRGTVDNRAERQQLYRNERNDYMARGRKAKSSGSKEVCTNASSPYGKQCKAAFRKVIPPPQLVALYNNSQTGGHISIANNNLTHFWNSKRQPQFRGCTRRSAFHRTRALGRNQIPS</sequence>